<proteinExistence type="predicted"/>
<protein>
    <recommendedName>
        <fullName evidence="4">DUF4446 domain-containing protein</fullName>
    </recommendedName>
</protein>
<accession>A0A173XA76</accession>
<dbReference type="Pfam" id="PF14584">
    <property type="entry name" value="DUF4446"/>
    <property type="match status" value="1"/>
</dbReference>
<dbReference type="eggNOG" id="COG1196">
    <property type="taxonomic scope" value="Bacteria"/>
</dbReference>
<sequence length="171" mass="19205">MDIQEITKFALNNIIPILAGLGVIAVILLALLINLYMKVSYMKKRYRKMMTGADGANLERMLIGHLNEIQEVSDENAAIKRENERLDNLLQLAITRVGVVRFRAFDDMGSDLSYAVALLDSYNDGVILTSIFGREDSRSYVKPVEKGQSTYQLMPEEQQALDEAMRKGTTA</sequence>
<dbReference type="EMBL" id="CYYU01000002">
    <property type="protein sequence ID" value="CUN48689.1"/>
    <property type="molecule type" value="Genomic_DNA"/>
</dbReference>
<keyword evidence="1" id="KW-0472">Membrane</keyword>
<dbReference type="AlphaFoldDB" id="A0A173XA76"/>
<evidence type="ECO:0000256" key="1">
    <source>
        <dbReference type="SAM" id="Phobius"/>
    </source>
</evidence>
<gene>
    <name evidence="2" type="ORF">ERS852385_00551</name>
</gene>
<evidence type="ECO:0008006" key="4">
    <source>
        <dbReference type="Google" id="ProtNLM"/>
    </source>
</evidence>
<evidence type="ECO:0000313" key="2">
    <source>
        <dbReference type="EMBL" id="CUN48689.1"/>
    </source>
</evidence>
<dbReference type="STRING" id="187979.ERS852385_00551"/>
<dbReference type="RefSeq" id="WP_055160445.1">
    <property type="nucleotide sequence ID" value="NZ_CABIWZ010000002.1"/>
</dbReference>
<dbReference type="OrthoDB" id="5244042at2"/>
<dbReference type="GeneID" id="83710136"/>
<dbReference type="Proteomes" id="UP000095546">
    <property type="component" value="Unassembled WGS sequence"/>
</dbReference>
<feature type="transmembrane region" description="Helical" evidence="1">
    <location>
        <begin position="14"/>
        <end position="37"/>
    </location>
</feature>
<dbReference type="InterPro" id="IPR027981">
    <property type="entry name" value="DUF4446"/>
</dbReference>
<evidence type="ECO:0000313" key="3">
    <source>
        <dbReference type="Proteomes" id="UP000095546"/>
    </source>
</evidence>
<keyword evidence="1" id="KW-1133">Transmembrane helix</keyword>
<keyword evidence="1" id="KW-0812">Transmembrane</keyword>
<reference evidence="2 3" key="1">
    <citation type="submission" date="2015-09" db="EMBL/GenBank/DDBJ databases">
        <authorList>
            <consortium name="Pathogen Informatics"/>
        </authorList>
    </citation>
    <scope>NUCLEOTIDE SEQUENCE [LARGE SCALE GENOMIC DNA]</scope>
    <source>
        <strain evidence="2 3">2789STDY5608828</strain>
    </source>
</reference>
<keyword evidence="3" id="KW-1185">Reference proteome</keyword>
<name>A0A173XA76_9FIRM</name>
<organism evidence="2 3">
    <name type="scientific">Mitsuokella jalaludinii</name>
    <dbReference type="NCBI Taxonomy" id="187979"/>
    <lineage>
        <taxon>Bacteria</taxon>
        <taxon>Bacillati</taxon>
        <taxon>Bacillota</taxon>
        <taxon>Negativicutes</taxon>
        <taxon>Selenomonadales</taxon>
        <taxon>Selenomonadaceae</taxon>
        <taxon>Mitsuokella</taxon>
    </lineage>
</organism>